<protein>
    <submittedName>
        <fullName evidence="1">Uncharacterized protein</fullName>
    </submittedName>
</protein>
<sequence length="46" mass="5009">MVKTQMGGEKAELSVEDGAKTAVRLATLSEDGPTGGFYYMDEQLPW</sequence>
<proteinExistence type="predicted"/>
<evidence type="ECO:0000313" key="2">
    <source>
        <dbReference type="Proteomes" id="UP001055784"/>
    </source>
</evidence>
<dbReference type="Gene3D" id="3.40.50.720">
    <property type="entry name" value="NAD(P)-binding Rossmann-like Domain"/>
    <property type="match status" value="1"/>
</dbReference>
<gene>
    <name evidence="1" type="ORF">MF626_003971</name>
</gene>
<dbReference type="AlphaFoldDB" id="A0AAE9I8R9"/>
<name>A0AAE9I8R9_PAEPO</name>
<dbReference type="InterPro" id="IPR036291">
    <property type="entry name" value="NAD(P)-bd_dom_sf"/>
</dbReference>
<dbReference type="RefSeq" id="WP_231109433.1">
    <property type="nucleotide sequence ID" value="NZ_CP097770.1"/>
</dbReference>
<dbReference type="EMBL" id="CP097770">
    <property type="protein sequence ID" value="URJ49577.1"/>
    <property type="molecule type" value="Genomic_DNA"/>
</dbReference>
<dbReference type="Proteomes" id="UP001055784">
    <property type="component" value="Chromosome"/>
</dbReference>
<organism evidence="1 2">
    <name type="scientific">Paenibacillus polymyxa</name>
    <name type="common">Bacillus polymyxa</name>
    <dbReference type="NCBI Taxonomy" id="1406"/>
    <lineage>
        <taxon>Bacteria</taxon>
        <taxon>Bacillati</taxon>
        <taxon>Bacillota</taxon>
        <taxon>Bacilli</taxon>
        <taxon>Bacillales</taxon>
        <taxon>Paenibacillaceae</taxon>
        <taxon>Paenibacillus</taxon>
    </lineage>
</organism>
<accession>A0AAE9I8R9</accession>
<reference evidence="1" key="1">
    <citation type="submission" date="2022-11" db="EMBL/GenBank/DDBJ databases">
        <authorList>
            <person name="Vasilchenko N.G."/>
            <person name="Prazdnova E.V."/>
            <person name="Gorovtsov A.V."/>
            <person name="Chistyakov V.A."/>
            <person name="Pak M.L."/>
        </authorList>
    </citation>
    <scope>NUCLEOTIDE SEQUENCE</scope>
    <source>
        <strain evidence="1">R 4.5</strain>
    </source>
</reference>
<evidence type="ECO:0000313" key="1">
    <source>
        <dbReference type="EMBL" id="URJ49577.1"/>
    </source>
</evidence>
<dbReference type="SUPFAM" id="SSF51735">
    <property type="entry name" value="NAD(P)-binding Rossmann-fold domains"/>
    <property type="match status" value="1"/>
</dbReference>